<name>A0A5D3FYC8_9ACTN</name>
<protein>
    <submittedName>
        <fullName evidence="1">Type II toxin-antitoxin system RelE/ParE family toxin</fullName>
    </submittedName>
</protein>
<keyword evidence="2" id="KW-1185">Reference proteome</keyword>
<sequence>MRRYMHDQEGMHAIAAAVGELIDNPSPPEAFAWGKSDFRLRVGPYRVLYRVSGGIVYVAHVSRTTS</sequence>
<organism evidence="1 2">
    <name type="scientific">Actinomadura decatromicini</name>
    <dbReference type="NCBI Taxonomy" id="2604572"/>
    <lineage>
        <taxon>Bacteria</taxon>
        <taxon>Bacillati</taxon>
        <taxon>Actinomycetota</taxon>
        <taxon>Actinomycetes</taxon>
        <taxon>Streptosporangiales</taxon>
        <taxon>Thermomonosporaceae</taxon>
        <taxon>Actinomadura</taxon>
    </lineage>
</organism>
<gene>
    <name evidence="1" type="ORF">FXF68_06430</name>
</gene>
<accession>A0A5D3FYC8</accession>
<dbReference type="SUPFAM" id="SSF143011">
    <property type="entry name" value="RelE-like"/>
    <property type="match status" value="1"/>
</dbReference>
<reference evidence="1 2" key="1">
    <citation type="submission" date="2019-08" db="EMBL/GenBank/DDBJ databases">
        <title>Actinomadura sp. nov. CYP1-5 isolated from mountain soil.</title>
        <authorList>
            <person name="Songsumanus A."/>
            <person name="Kuncharoen N."/>
            <person name="Kudo T."/>
            <person name="Yuki M."/>
            <person name="Igarashi Y."/>
            <person name="Tanasupawat S."/>
        </authorList>
    </citation>
    <scope>NUCLEOTIDE SEQUENCE [LARGE SCALE GENOMIC DNA]</scope>
    <source>
        <strain evidence="1 2">CYP1-5</strain>
    </source>
</reference>
<dbReference type="AlphaFoldDB" id="A0A5D3FYC8"/>
<dbReference type="Proteomes" id="UP000323505">
    <property type="component" value="Unassembled WGS sequence"/>
</dbReference>
<evidence type="ECO:0000313" key="2">
    <source>
        <dbReference type="Proteomes" id="UP000323505"/>
    </source>
</evidence>
<dbReference type="Gene3D" id="3.30.2310.20">
    <property type="entry name" value="RelE-like"/>
    <property type="match status" value="1"/>
</dbReference>
<proteinExistence type="predicted"/>
<dbReference type="InterPro" id="IPR035093">
    <property type="entry name" value="RelE/ParE_toxin_dom_sf"/>
</dbReference>
<evidence type="ECO:0000313" key="1">
    <source>
        <dbReference type="EMBL" id="TYK53341.1"/>
    </source>
</evidence>
<dbReference type="EMBL" id="VSRQ01000001">
    <property type="protein sequence ID" value="TYK53341.1"/>
    <property type="molecule type" value="Genomic_DNA"/>
</dbReference>
<comment type="caution">
    <text evidence="1">The sequence shown here is derived from an EMBL/GenBank/DDBJ whole genome shotgun (WGS) entry which is preliminary data.</text>
</comment>